<evidence type="ECO:0000256" key="2">
    <source>
        <dbReference type="ARBA" id="ARBA00022679"/>
    </source>
</evidence>
<comment type="caution">
    <text evidence="4">The sequence shown here is derived from an EMBL/GenBank/DDBJ whole genome shotgun (WGS) entry which is preliminary data.</text>
</comment>
<evidence type="ECO:0000313" key="4">
    <source>
        <dbReference type="EMBL" id="KAK3885717.1"/>
    </source>
</evidence>
<dbReference type="EMBL" id="JAWQEG010000774">
    <property type="protein sequence ID" value="KAK3885717.1"/>
    <property type="molecule type" value="Genomic_DNA"/>
</dbReference>
<proteinExistence type="inferred from homology"/>
<gene>
    <name evidence="4" type="ORF">Pcinc_010102</name>
</gene>
<evidence type="ECO:0000256" key="1">
    <source>
        <dbReference type="ARBA" id="ARBA00005771"/>
    </source>
</evidence>
<sequence length="336" mass="38457">MASKRLPFTIEDMTEEEVNRRRSSGLVHQDKMIFTNPGRVILPPLYRSLAEAYYNFEFRSDDVVLLSYTKSGTVWCKEILWAMTHLDQLHLADQQHIDDRNYFIDKDMLKPYCAGDGHLMTERFSKECPGAREEDGVAIQLAAAHTGSPRFISSHLPFSLLNPSLLDTCKVVYVARNPKDVCFSCYNFYSNLGNMETNLEGCAELFMNGDLLYGQYWEHLRQALQHRSHHNLHIMFYEDMKADLISQLSILDSFLGLGINSDDLVRVADHTSFEKMKAREASIPIIRFQSGGSFFHGGKVGGWSNKATADLDAKIDTWITHNSRDLQDIYFRYAAD</sequence>
<comment type="similarity">
    <text evidence="1">Belongs to the sulfotransferase 1 family.</text>
</comment>
<dbReference type="SUPFAM" id="SSF52540">
    <property type="entry name" value="P-loop containing nucleoside triphosphate hydrolases"/>
    <property type="match status" value="1"/>
</dbReference>
<keyword evidence="2" id="KW-0808">Transferase</keyword>
<accession>A0AAE1G3R5</accession>
<dbReference type="Proteomes" id="UP001286313">
    <property type="component" value="Unassembled WGS sequence"/>
</dbReference>
<organism evidence="4 5">
    <name type="scientific">Petrolisthes cinctipes</name>
    <name type="common">Flat porcelain crab</name>
    <dbReference type="NCBI Taxonomy" id="88211"/>
    <lineage>
        <taxon>Eukaryota</taxon>
        <taxon>Metazoa</taxon>
        <taxon>Ecdysozoa</taxon>
        <taxon>Arthropoda</taxon>
        <taxon>Crustacea</taxon>
        <taxon>Multicrustacea</taxon>
        <taxon>Malacostraca</taxon>
        <taxon>Eumalacostraca</taxon>
        <taxon>Eucarida</taxon>
        <taxon>Decapoda</taxon>
        <taxon>Pleocyemata</taxon>
        <taxon>Anomura</taxon>
        <taxon>Galatheoidea</taxon>
        <taxon>Porcellanidae</taxon>
        <taxon>Petrolisthes</taxon>
    </lineage>
</organism>
<name>A0AAE1G3R5_PETCI</name>
<keyword evidence="5" id="KW-1185">Reference proteome</keyword>
<evidence type="ECO:0000259" key="3">
    <source>
        <dbReference type="Pfam" id="PF00685"/>
    </source>
</evidence>
<dbReference type="AlphaFoldDB" id="A0AAE1G3R5"/>
<dbReference type="Pfam" id="PF00685">
    <property type="entry name" value="Sulfotransfer_1"/>
    <property type="match status" value="1"/>
</dbReference>
<dbReference type="GO" id="GO:0008146">
    <property type="term" value="F:sulfotransferase activity"/>
    <property type="evidence" value="ECO:0007669"/>
    <property type="project" value="InterPro"/>
</dbReference>
<reference evidence="4" key="1">
    <citation type="submission" date="2023-10" db="EMBL/GenBank/DDBJ databases">
        <title>Genome assemblies of two species of porcelain crab, Petrolisthes cinctipes and Petrolisthes manimaculis (Anomura: Porcellanidae).</title>
        <authorList>
            <person name="Angst P."/>
        </authorList>
    </citation>
    <scope>NUCLEOTIDE SEQUENCE</scope>
    <source>
        <strain evidence="4">PB745_01</strain>
        <tissue evidence="4">Gill</tissue>
    </source>
</reference>
<dbReference type="InterPro" id="IPR027417">
    <property type="entry name" value="P-loop_NTPase"/>
</dbReference>
<dbReference type="InterPro" id="IPR000863">
    <property type="entry name" value="Sulfotransferase_dom"/>
</dbReference>
<protein>
    <recommendedName>
        <fullName evidence="3">Sulfotransferase domain-containing protein</fullName>
    </recommendedName>
</protein>
<feature type="domain" description="Sulfotransferase" evidence="3">
    <location>
        <begin position="61"/>
        <end position="322"/>
    </location>
</feature>
<evidence type="ECO:0000313" key="5">
    <source>
        <dbReference type="Proteomes" id="UP001286313"/>
    </source>
</evidence>
<dbReference type="PANTHER" id="PTHR11783">
    <property type="entry name" value="SULFOTRANSFERASE SULT"/>
    <property type="match status" value="1"/>
</dbReference>
<dbReference type="Gene3D" id="3.40.50.300">
    <property type="entry name" value="P-loop containing nucleotide triphosphate hydrolases"/>
    <property type="match status" value="1"/>
</dbReference>